<evidence type="ECO:0000313" key="1">
    <source>
        <dbReference type="EMBL" id="UPV76688.1"/>
    </source>
</evidence>
<protein>
    <submittedName>
        <fullName evidence="1">Universal stress protein</fullName>
    </submittedName>
</protein>
<dbReference type="SUPFAM" id="SSF52402">
    <property type="entry name" value="Adenine nucleotide alpha hydrolases-like"/>
    <property type="match status" value="1"/>
</dbReference>
<accession>A0A8U0I0J0</accession>
<dbReference type="KEGG" id="halx:M0R89_21040"/>
<gene>
    <name evidence="1" type="ORF">M0R89_21040</name>
</gene>
<geneLocation type="plasmid" evidence="1 2">
    <name>unnamed2</name>
</geneLocation>
<reference evidence="1 2" key="1">
    <citation type="submission" date="2022-04" db="EMBL/GenBank/DDBJ databases">
        <title>Diverse halophilic archaea isolated from saline environments.</title>
        <authorList>
            <person name="Cui H.-L."/>
        </authorList>
    </citation>
    <scope>NUCLEOTIDE SEQUENCE [LARGE SCALE GENOMIC DNA]</scope>
    <source>
        <strain evidence="1 2">XZYJT49</strain>
        <plasmid evidence="1 2">unnamed2</plasmid>
    </source>
</reference>
<dbReference type="Gene3D" id="3.40.50.620">
    <property type="entry name" value="HUPs"/>
    <property type="match status" value="1"/>
</dbReference>
<dbReference type="RefSeq" id="WP_248652721.1">
    <property type="nucleotide sequence ID" value="NZ_CP096661.1"/>
</dbReference>
<evidence type="ECO:0000313" key="2">
    <source>
        <dbReference type="Proteomes" id="UP000830729"/>
    </source>
</evidence>
<name>A0A8U0I0J0_9EURY</name>
<dbReference type="AlphaFoldDB" id="A0A8U0I0J0"/>
<keyword evidence="2" id="KW-1185">Reference proteome</keyword>
<sequence length="150" mass="16650">MVGEDTIDSEQRREAWTVLVPVRYPLREEGIQTLRGAVNLAESHPEASLVILHVNLRHAGHSITSTDLQATVEAAVGPLTATYVVREGYLLEDEILAEAYDQKADCIALGTNHVPRREWLVRRLLGPPLALGTHLQRHANPPIEVVEIDQ</sequence>
<organism evidence="1 2">
    <name type="scientific">Halorussus limi</name>
    <dbReference type="NCBI Taxonomy" id="2938695"/>
    <lineage>
        <taxon>Archaea</taxon>
        <taxon>Methanobacteriati</taxon>
        <taxon>Methanobacteriota</taxon>
        <taxon>Stenosarchaea group</taxon>
        <taxon>Halobacteria</taxon>
        <taxon>Halobacteriales</taxon>
        <taxon>Haladaptataceae</taxon>
        <taxon>Halorussus</taxon>
    </lineage>
</organism>
<dbReference type="InterPro" id="IPR014729">
    <property type="entry name" value="Rossmann-like_a/b/a_fold"/>
</dbReference>
<keyword evidence="1" id="KW-0614">Plasmid</keyword>
<proteinExistence type="predicted"/>
<dbReference type="GeneID" id="72187741"/>
<dbReference type="EMBL" id="CP096661">
    <property type="protein sequence ID" value="UPV76688.1"/>
    <property type="molecule type" value="Genomic_DNA"/>
</dbReference>
<dbReference type="Proteomes" id="UP000830729">
    <property type="component" value="Plasmid unnamed2"/>
</dbReference>